<keyword evidence="2" id="KW-1185">Reference proteome</keyword>
<sequence>MTSTNKVALASQLAVKTARPVISSIQQAIRRLRTKATLSTPTAANHQPGTSSEWACV</sequence>
<name>A0ABD3URW0_SINWO</name>
<evidence type="ECO:0000313" key="2">
    <source>
        <dbReference type="Proteomes" id="UP001634394"/>
    </source>
</evidence>
<dbReference type="Proteomes" id="UP001634394">
    <property type="component" value="Unassembled WGS sequence"/>
</dbReference>
<reference evidence="1 2" key="1">
    <citation type="submission" date="2024-11" db="EMBL/GenBank/DDBJ databases">
        <title>Chromosome-level genome assembly of the freshwater bivalve Anodonta woodiana.</title>
        <authorList>
            <person name="Chen X."/>
        </authorList>
    </citation>
    <scope>NUCLEOTIDE SEQUENCE [LARGE SCALE GENOMIC DNA]</scope>
    <source>
        <strain evidence="1">MN2024</strain>
        <tissue evidence="1">Gills</tissue>
    </source>
</reference>
<evidence type="ECO:0000313" key="1">
    <source>
        <dbReference type="EMBL" id="KAL3851820.1"/>
    </source>
</evidence>
<accession>A0ABD3URW0</accession>
<dbReference type="AlphaFoldDB" id="A0ABD3URW0"/>
<dbReference type="EMBL" id="JBJQND010000015">
    <property type="protein sequence ID" value="KAL3851820.1"/>
    <property type="molecule type" value="Genomic_DNA"/>
</dbReference>
<gene>
    <name evidence="1" type="ORF">ACJMK2_015525</name>
</gene>
<protein>
    <submittedName>
        <fullName evidence="1">Uncharacterized protein</fullName>
    </submittedName>
</protein>
<comment type="caution">
    <text evidence="1">The sequence shown here is derived from an EMBL/GenBank/DDBJ whole genome shotgun (WGS) entry which is preliminary data.</text>
</comment>
<organism evidence="1 2">
    <name type="scientific">Sinanodonta woodiana</name>
    <name type="common">Chinese pond mussel</name>
    <name type="synonym">Anodonta woodiana</name>
    <dbReference type="NCBI Taxonomy" id="1069815"/>
    <lineage>
        <taxon>Eukaryota</taxon>
        <taxon>Metazoa</taxon>
        <taxon>Spiralia</taxon>
        <taxon>Lophotrochozoa</taxon>
        <taxon>Mollusca</taxon>
        <taxon>Bivalvia</taxon>
        <taxon>Autobranchia</taxon>
        <taxon>Heteroconchia</taxon>
        <taxon>Palaeoheterodonta</taxon>
        <taxon>Unionida</taxon>
        <taxon>Unionoidea</taxon>
        <taxon>Unionidae</taxon>
        <taxon>Unioninae</taxon>
        <taxon>Sinanodonta</taxon>
    </lineage>
</organism>
<proteinExistence type="predicted"/>